<evidence type="ECO:0000313" key="5">
    <source>
        <dbReference type="EMBL" id="SFX43398.1"/>
    </source>
</evidence>
<dbReference type="InterPro" id="IPR041657">
    <property type="entry name" value="HTH_17"/>
</dbReference>
<keyword evidence="1 2" id="KW-0597">Phosphoprotein</keyword>
<comment type="caution">
    <text evidence="5">The sequence shown here is derived from an EMBL/GenBank/DDBJ whole genome shotgun (WGS) entry which is preliminary data.</text>
</comment>
<dbReference type="CDD" id="cd04762">
    <property type="entry name" value="HTH_MerR-trunc"/>
    <property type="match status" value="1"/>
</dbReference>
<dbReference type="Gene3D" id="1.10.1660.10">
    <property type="match status" value="1"/>
</dbReference>
<dbReference type="NCBIfam" id="TIGR01764">
    <property type="entry name" value="excise"/>
    <property type="match status" value="1"/>
</dbReference>
<dbReference type="InterPro" id="IPR011006">
    <property type="entry name" value="CheY-like_superfamily"/>
</dbReference>
<dbReference type="InterPro" id="IPR001789">
    <property type="entry name" value="Sig_transdc_resp-reg_receiver"/>
</dbReference>
<gene>
    <name evidence="5" type="ORF">SAMN03097694_2163</name>
</gene>
<protein>
    <submittedName>
        <fullName evidence="5">DNA binding domain-containing protein, excisionase family</fullName>
    </submittedName>
</protein>
<dbReference type="CDD" id="cd00156">
    <property type="entry name" value="REC"/>
    <property type="match status" value="1"/>
</dbReference>
<feature type="domain" description="Response regulatory" evidence="4">
    <location>
        <begin position="94"/>
        <end position="212"/>
    </location>
</feature>
<dbReference type="Pfam" id="PF12728">
    <property type="entry name" value="HTH_17"/>
    <property type="match status" value="1"/>
</dbReference>
<dbReference type="EMBL" id="FPKH01000001">
    <property type="protein sequence ID" value="SFX43398.1"/>
    <property type="molecule type" value="Genomic_DNA"/>
</dbReference>
<name>A0AB38C6U6_9BURK</name>
<feature type="compositionally biased region" description="Low complexity" evidence="3">
    <location>
        <begin position="81"/>
        <end position="93"/>
    </location>
</feature>
<dbReference type="SMART" id="SM00448">
    <property type="entry name" value="REC"/>
    <property type="match status" value="1"/>
</dbReference>
<feature type="modified residue" description="4-aspartylphosphate" evidence="2">
    <location>
        <position position="145"/>
    </location>
</feature>
<reference evidence="5 6" key="1">
    <citation type="submission" date="2016-11" db="EMBL/GenBank/DDBJ databases">
        <authorList>
            <person name="Varghese N."/>
            <person name="Submissions S."/>
        </authorList>
    </citation>
    <scope>NUCLEOTIDE SEQUENCE [LARGE SCALE GENOMIC DNA]</scope>
    <source>
        <strain evidence="5 6">NFR18</strain>
    </source>
</reference>
<dbReference type="GO" id="GO:0003677">
    <property type="term" value="F:DNA binding"/>
    <property type="evidence" value="ECO:0007669"/>
    <property type="project" value="InterPro"/>
</dbReference>
<accession>A0AB38C6U6</accession>
<evidence type="ECO:0000256" key="2">
    <source>
        <dbReference type="PROSITE-ProRule" id="PRU00169"/>
    </source>
</evidence>
<dbReference type="PANTHER" id="PTHR44591">
    <property type="entry name" value="STRESS RESPONSE REGULATOR PROTEIN 1"/>
    <property type="match status" value="1"/>
</dbReference>
<dbReference type="InterPro" id="IPR010093">
    <property type="entry name" value="SinI_DNA-bd"/>
</dbReference>
<evidence type="ECO:0000256" key="3">
    <source>
        <dbReference type="SAM" id="MobiDB-lite"/>
    </source>
</evidence>
<dbReference type="SUPFAM" id="SSF52172">
    <property type="entry name" value="CheY-like"/>
    <property type="match status" value="1"/>
</dbReference>
<sequence>MRIIPFNFIATIKPIMHTADVCTTQKAAEILGISVTSVQQLVEAGVIEAWKTKGGHRRIPLAAVEAYKGNPGQPGQDQRAARASRPAPSGRPPSILVIEDNPIERALYEKQIGSWGLQADLRFCENGYQALMEIARDQPDILLADIVMEGIDGYEVIRTILADPLLADMHIAMLSSLTQEELQERGGVPPGVVFFAKPVIYDELRGYLRACCAGHARRNSLAA</sequence>
<evidence type="ECO:0000259" key="4">
    <source>
        <dbReference type="PROSITE" id="PS50110"/>
    </source>
</evidence>
<organism evidence="5 6">
    <name type="scientific">Janthinobacterium lividum</name>
    <dbReference type="NCBI Taxonomy" id="29581"/>
    <lineage>
        <taxon>Bacteria</taxon>
        <taxon>Pseudomonadati</taxon>
        <taxon>Pseudomonadota</taxon>
        <taxon>Betaproteobacteria</taxon>
        <taxon>Burkholderiales</taxon>
        <taxon>Oxalobacteraceae</taxon>
        <taxon>Janthinobacterium</taxon>
    </lineage>
</organism>
<proteinExistence type="predicted"/>
<evidence type="ECO:0000256" key="1">
    <source>
        <dbReference type="ARBA" id="ARBA00022553"/>
    </source>
</evidence>
<dbReference type="Pfam" id="PF00072">
    <property type="entry name" value="Response_reg"/>
    <property type="match status" value="1"/>
</dbReference>
<dbReference type="InterPro" id="IPR050595">
    <property type="entry name" value="Bact_response_regulator"/>
</dbReference>
<dbReference type="AlphaFoldDB" id="A0AB38C6U6"/>
<dbReference type="PANTHER" id="PTHR44591:SF23">
    <property type="entry name" value="CHEY SUBFAMILY"/>
    <property type="match status" value="1"/>
</dbReference>
<dbReference type="PROSITE" id="PS50110">
    <property type="entry name" value="RESPONSE_REGULATORY"/>
    <property type="match status" value="1"/>
</dbReference>
<evidence type="ECO:0000313" key="6">
    <source>
        <dbReference type="Proteomes" id="UP000182489"/>
    </source>
</evidence>
<dbReference type="GO" id="GO:0000160">
    <property type="term" value="P:phosphorelay signal transduction system"/>
    <property type="evidence" value="ECO:0007669"/>
    <property type="project" value="InterPro"/>
</dbReference>
<dbReference type="Gene3D" id="3.40.50.2300">
    <property type="match status" value="1"/>
</dbReference>
<feature type="region of interest" description="Disordered" evidence="3">
    <location>
        <begin position="67"/>
        <end position="93"/>
    </location>
</feature>
<dbReference type="Proteomes" id="UP000182489">
    <property type="component" value="Unassembled WGS sequence"/>
</dbReference>